<sequence length="265" mass="28362">MAELDEWTCEYDGLVIGSSDSALSLAQVDGLLALPEIRSSDLALVQRDGLWPGDDYLNGRSVTLTVEVYGKDKAEFSKALNGLQAAFRPGRAEIPLRFRFPGLAAGATAFVKARPRKRSAPLDLNFAYGVCNVAVELYATDPRLYADAPRNVRVSTSPTLPAPVTYFTQQGAIPARPVVNVASAKNPVLIDDVTGYQFGVTYTGAFTVDSAAQTVTTSTGADITGLVTAGSVWPEYAAGDHRIRLTSEDATVQATAVLTWREAWV</sequence>
<evidence type="ECO:0008006" key="3">
    <source>
        <dbReference type="Google" id="ProtNLM"/>
    </source>
</evidence>
<name>A0A561ERX6_9ACTN</name>
<gene>
    <name evidence="1" type="ORF">FB465_3430</name>
</gene>
<dbReference type="OrthoDB" id="4112166at2"/>
<organism evidence="1 2">
    <name type="scientific">Kitasatospora atroaurantiaca</name>
    <dbReference type="NCBI Taxonomy" id="285545"/>
    <lineage>
        <taxon>Bacteria</taxon>
        <taxon>Bacillati</taxon>
        <taxon>Actinomycetota</taxon>
        <taxon>Actinomycetes</taxon>
        <taxon>Kitasatosporales</taxon>
        <taxon>Streptomycetaceae</taxon>
        <taxon>Kitasatospora</taxon>
    </lineage>
</organism>
<dbReference type="Proteomes" id="UP000318416">
    <property type="component" value="Unassembled WGS sequence"/>
</dbReference>
<comment type="caution">
    <text evidence="1">The sequence shown here is derived from an EMBL/GenBank/DDBJ whole genome shotgun (WGS) entry which is preliminary data.</text>
</comment>
<proteinExistence type="predicted"/>
<dbReference type="RefSeq" id="WP_145791615.1">
    <property type="nucleotide sequence ID" value="NZ_BAAABR010000006.1"/>
</dbReference>
<dbReference type="AlphaFoldDB" id="A0A561ERX6"/>
<evidence type="ECO:0000313" key="2">
    <source>
        <dbReference type="Proteomes" id="UP000318416"/>
    </source>
</evidence>
<keyword evidence="2" id="KW-1185">Reference proteome</keyword>
<evidence type="ECO:0000313" key="1">
    <source>
        <dbReference type="EMBL" id="TWE18363.1"/>
    </source>
</evidence>
<reference evidence="1 2" key="1">
    <citation type="submission" date="2019-06" db="EMBL/GenBank/DDBJ databases">
        <title>Sequencing the genomes of 1000 actinobacteria strains.</title>
        <authorList>
            <person name="Klenk H.-P."/>
        </authorList>
    </citation>
    <scope>NUCLEOTIDE SEQUENCE [LARGE SCALE GENOMIC DNA]</scope>
    <source>
        <strain evidence="1 2">DSM 41649</strain>
    </source>
</reference>
<dbReference type="EMBL" id="VIVR01000001">
    <property type="protein sequence ID" value="TWE18363.1"/>
    <property type="molecule type" value="Genomic_DNA"/>
</dbReference>
<protein>
    <recommendedName>
        <fullName evidence="3">Tail protein</fullName>
    </recommendedName>
</protein>
<accession>A0A561ERX6</accession>